<organism evidence="8 9">
    <name type="scientific">Clostridium argentinense CDC 2741</name>
    <dbReference type="NCBI Taxonomy" id="1418104"/>
    <lineage>
        <taxon>Bacteria</taxon>
        <taxon>Bacillati</taxon>
        <taxon>Bacillota</taxon>
        <taxon>Clostridia</taxon>
        <taxon>Eubacteriales</taxon>
        <taxon>Clostridiaceae</taxon>
        <taxon>Clostridium</taxon>
    </lineage>
</organism>
<comment type="catalytic activity">
    <reaction evidence="7">
        <text>a peptidoglycan chain = a peptidoglycan chain with N-acetyl-1,6-anhydromuramyl-[peptide] at the reducing end + a peptidoglycan chain with N-acetylglucosamine at the non-reducing end.</text>
        <dbReference type="EC" id="4.2.2.29"/>
    </reaction>
</comment>
<dbReference type="Gene3D" id="3.30.1490.480">
    <property type="entry name" value="Endolytic murein transglycosylase"/>
    <property type="match status" value="2"/>
</dbReference>
<dbReference type="NCBIfam" id="TIGR00247">
    <property type="entry name" value="endolytic transglycosylase MltG"/>
    <property type="match status" value="1"/>
</dbReference>
<dbReference type="GO" id="GO:0005886">
    <property type="term" value="C:plasma membrane"/>
    <property type="evidence" value="ECO:0007669"/>
    <property type="project" value="UniProtKB-UniRule"/>
</dbReference>
<dbReference type="RefSeq" id="WP_039631429.1">
    <property type="nucleotide sequence ID" value="NZ_AYSO01000014.1"/>
</dbReference>
<dbReference type="CDD" id="cd08010">
    <property type="entry name" value="MltG_like"/>
    <property type="match status" value="1"/>
</dbReference>
<dbReference type="STRING" id="29341.RSJ17_08840"/>
<dbReference type="GO" id="GO:0071555">
    <property type="term" value="P:cell wall organization"/>
    <property type="evidence" value="ECO:0007669"/>
    <property type="project" value="UniProtKB-KW"/>
</dbReference>
<sequence>MKKGIIIATICLVGALLLGGIFYNSNAKHPFKAAEDFAIEIEEGDTLYSVIEKLKGEDKLKNPTLVKLYIKQKKLQPNIKPGSYNIAKDASVEGFIAMLEDSSLDKSNIKVTIPEGYDVEGIATTLEKADIISKDDFISAVKEYKLPSYIKSNNEKKYDLEGFLFPDTYSFKKGVSGEEIIKTMNGRFNEVIKDLTKEKPLNDEELYNIITMASIVERETSNPKERDIVASVFYNRIKEDMKFQSCATVLYALGKHKDKLYEKDLEVNSPYNTYLVEGLPVGPISSPGSEAIKAAINPAETNYLFFVSNNDGTHFFTDNYDEFLKVKEKTQGF</sequence>
<evidence type="ECO:0000256" key="2">
    <source>
        <dbReference type="ARBA" id="ARBA00022692"/>
    </source>
</evidence>
<dbReference type="Proteomes" id="UP000031366">
    <property type="component" value="Unassembled WGS sequence"/>
</dbReference>
<dbReference type="GO" id="GO:0009252">
    <property type="term" value="P:peptidoglycan biosynthetic process"/>
    <property type="evidence" value="ECO:0007669"/>
    <property type="project" value="UniProtKB-UniRule"/>
</dbReference>
<dbReference type="GO" id="GO:0008932">
    <property type="term" value="F:lytic endotransglycosylase activity"/>
    <property type="evidence" value="ECO:0007669"/>
    <property type="project" value="UniProtKB-UniRule"/>
</dbReference>
<evidence type="ECO:0000256" key="6">
    <source>
        <dbReference type="ARBA" id="ARBA00023316"/>
    </source>
</evidence>
<dbReference type="Pfam" id="PF02618">
    <property type="entry name" value="YceG"/>
    <property type="match status" value="1"/>
</dbReference>
<evidence type="ECO:0000313" key="9">
    <source>
        <dbReference type="Proteomes" id="UP000031366"/>
    </source>
</evidence>
<dbReference type="AlphaFoldDB" id="A0A0C1RB51"/>
<keyword evidence="6 7" id="KW-0961">Cell wall biogenesis/degradation</keyword>
<dbReference type="FunFam" id="3.30.1490.480:FF:000010">
    <property type="entry name" value="Endolytic murein transglycosylase"/>
    <property type="match status" value="1"/>
</dbReference>
<reference evidence="8 9" key="1">
    <citation type="journal article" date="2015" name="Infect. Genet. Evol.">
        <title>Genomic sequences of six botulinum neurotoxin-producing strains representing three clostridial species illustrate the mobility and diversity of botulinum neurotoxin genes.</title>
        <authorList>
            <person name="Smith T.J."/>
            <person name="Hill K.K."/>
            <person name="Xie G."/>
            <person name="Foley B.T."/>
            <person name="Williamson C.H."/>
            <person name="Foster J.T."/>
            <person name="Johnson S.L."/>
            <person name="Chertkov O."/>
            <person name="Teshima H."/>
            <person name="Gibbons H.S."/>
            <person name="Johnsky L.A."/>
            <person name="Karavis M.A."/>
            <person name="Smith L.A."/>
        </authorList>
    </citation>
    <scope>NUCLEOTIDE SEQUENCE [LARGE SCALE GENOMIC DNA]</scope>
    <source>
        <strain evidence="8 9">CDC 2741</strain>
    </source>
</reference>
<dbReference type="OrthoDB" id="9814591at2"/>
<keyword evidence="3 7" id="KW-1133">Transmembrane helix</keyword>
<accession>A0A0C1RB51</accession>
<dbReference type="HAMAP" id="MF_02065">
    <property type="entry name" value="MltG"/>
    <property type="match status" value="1"/>
</dbReference>
<evidence type="ECO:0000256" key="5">
    <source>
        <dbReference type="ARBA" id="ARBA00023239"/>
    </source>
</evidence>
<name>A0A0C1RB51_9CLOT</name>
<evidence type="ECO:0000256" key="7">
    <source>
        <dbReference type="HAMAP-Rule" id="MF_02065"/>
    </source>
</evidence>
<dbReference type="EC" id="4.2.2.29" evidence="7"/>
<proteinExistence type="inferred from homology"/>
<keyword evidence="9" id="KW-1185">Reference proteome</keyword>
<protein>
    <recommendedName>
        <fullName evidence="7">Endolytic murein transglycosylase</fullName>
        <ecNumber evidence="7">4.2.2.29</ecNumber>
    </recommendedName>
    <alternativeName>
        <fullName evidence="7">Peptidoglycan lytic transglycosylase</fullName>
    </alternativeName>
    <alternativeName>
        <fullName evidence="7">Peptidoglycan polymerization terminase</fullName>
    </alternativeName>
</protein>
<dbReference type="PANTHER" id="PTHR30518">
    <property type="entry name" value="ENDOLYTIC MUREIN TRANSGLYCOSYLASE"/>
    <property type="match status" value="1"/>
</dbReference>
<evidence type="ECO:0000256" key="1">
    <source>
        <dbReference type="ARBA" id="ARBA00022475"/>
    </source>
</evidence>
<comment type="caution">
    <text evidence="8">The sequence shown here is derived from an EMBL/GenBank/DDBJ whole genome shotgun (WGS) entry which is preliminary data.</text>
</comment>
<gene>
    <name evidence="7" type="primary">mltG</name>
    <name evidence="8" type="ORF">U732_3029</name>
</gene>
<dbReference type="InterPro" id="IPR003770">
    <property type="entry name" value="MLTG-like"/>
</dbReference>
<evidence type="ECO:0000256" key="4">
    <source>
        <dbReference type="ARBA" id="ARBA00023136"/>
    </source>
</evidence>
<keyword evidence="2 7" id="KW-0812">Transmembrane</keyword>
<comment type="similarity">
    <text evidence="7">Belongs to the transglycosylase MltG family.</text>
</comment>
<keyword evidence="1 7" id="KW-1003">Cell membrane</keyword>
<dbReference type="EMBL" id="AYSO01000014">
    <property type="protein sequence ID" value="KIE47651.1"/>
    <property type="molecule type" value="Genomic_DNA"/>
</dbReference>
<evidence type="ECO:0000256" key="3">
    <source>
        <dbReference type="ARBA" id="ARBA00022989"/>
    </source>
</evidence>
<dbReference type="PANTHER" id="PTHR30518:SF2">
    <property type="entry name" value="ENDOLYTIC MUREIN TRANSGLYCOSYLASE"/>
    <property type="match status" value="1"/>
</dbReference>
<keyword evidence="4 7" id="KW-0472">Membrane</keyword>
<evidence type="ECO:0000313" key="8">
    <source>
        <dbReference type="EMBL" id="KIE47651.1"/>
    </source>
</evidence>
<comment type="function">
    <text evidence="7">Functions as a peptidoglycan terminase that cleaves nascent peptidoglycan strands endolytically to terminate their elongation.</text>
</comment>
<feature type="site" description="Important for catalytic activity" evidence="7">
    <location>
        <position position="219"/>
    </location>
</feature>
<keyword evidence="5 7" id="KW-0456">Lyase</keyword>